<dbReference type="InterPro" id="IPR015943">
    <property type="entry name" value="WD40/YVTN_repeat-like_dom_sf"/>
</dbReference>
<dbReference type="InterPro" id="IPR019775">
    <property type="entry name" value="WD40_repeat_CS"/>
</dbReference>
<dbReference type="Pfam" id="PF00400">
    <property type="entry name" value="WD40"/>
    <property type="match status" value="1"/>
</dbReference>
<dbReference type="EMBL" id="VWRR01000018">
    <property type="protein sequence ID" value="KAF6000778.1"/>
    <property type="molecule type" value="Genomic_DNA"/>
</dbReference>
<evidence type="ECO:0000256" key="1">
    <source>
        <dbReference type="ARBA" id="ARBA00004123"/>
    </source>
</evidence>
<proteinExistence type="predicted"/>
<dbReference type="Gene3D" id="2.130.10.10">
    <property type="entry name" value="YVTN repeat-like/Quinoprotein amine dehydrogenase"/>
    <property type="match status" value="2"/>
</dbReference>
<dbReference type="PROSITE" id="PS50294">
    <property type="entry name" value="WD_REPEATS_REGION"/>
    <property type="match status" value="1"/>
</dbReference>
<dbReference type="Proteomes" id="UP000530660">
    <property type="component" value="Unassembled WGS sequence"/>
</dbReference>
<dbReference type="OrthoDB" id="196858at2759"/>
<dbReference type="SUPFAM" id="SSF50978">
    <property type="entry name" value="WD40 repeat-like"/>
    <property type="match status" value="1"/>
</dbReference>
<comment type="subcellular location">
    <subcellularLocation>
        <location evidence="1">Nucleus</location>
    </subcellularLocation>
</comment>
<protein>
    <submittedName>
        <fullName evidence="6">Retinoblastoma-binding protein 5</fullName>
    </submittedName>
</protein>
<dbReference type="GO" id="GO:0048188">
    <property type="term" value="C:Set1C/COMPASS complex"/>
    <property type="evidence" value="ECO:0007669"/>
    <property type="project" value="InterPro"/>
</dbReference>
<dbReference type="InterPro" id="IPR036322">
    <property type="entry name" value="WD40_repeat_dom_sf"/>
</dbReference>
<dbReference type="SMART" id="SM00320">
    <property type="entry name" value="WD40"/>
    <property type="match status" value="4"/>
</dbReference>
<evidence type="ECO:0000313" key="6">
    <source>
        <dbReference type="EMBL" id="KAF6000778.1"/>
    </source>
</evidence>
<evidence type="ECO:0000256" key="5">
    <source>
        <dbReference type="PROSITE-ProRule" id="PRU00221"/>
    </source>
</evidence>
<gene>
    <name evidence="6" type="primary">RBBP5_2</name>
    <name evidence="6" type="ORF">F1559_003477</name>
</gene>
<comment type="caution">
    <text evidence="6">The sequence shown here is derived from an EMBL/GenBank/DDBJ whole genome shotgun (WGS) entry which is preliminary data.</text>
</comment>
<dbReference type="InterPro" id="IPR037850">
    <property type="entry name" value="RBBP5/Swd1"/>
</dbReference>
<keyword evidence="7" id="KW-1185">Reference proteome</keyword>
<feature type="repeat" description="WD" evidence="5">
    <location>
        <begin position="67"/>
        <end position="108"/>
    </location>
</feature>
<keyword evidence="3" id="KW-0677">Repeat</keyword>
<evidence type="ECO:0000256" key="2">
    <source>
        <dbReference type="ARBA" id="ARBA00022574"/>
    </source>
</evidence>
<dbReference type="AlphaFoldDB" id="A0A7J7ICM3"/>
<name>A0A7J7ICM3_9RHOD</name>
<organism evidence="6 7">
    <name type="scientific">Cyanidiococcus yangmingshanensis</name>
    <dbReference type="NCBI Taxonomy" id="2690220"/>
    <lineage>
        <taxon>Eukaryota</taxon>
        <taxon>Rhodophyta</taxon>
        <taxon>Bangiophyceae</taxon>
        <taxon>Cyanidiales</taxon>
        <taxon>Cyanidiaceae</taxon>
        <taxon>Cyanidiococcus</taxon>
    </lineage>
</organism>
<keyword evidence="2 5" id="KW-0853">WD repeat</keyword>
<evidence type="ECO:0000313" key="7">
    <source>
        <dbReference type="Proteomes" id="UP000530660"/>
    </source>
</evidence>
<dbReference type="PANTHER" id="PTHR44040:SF1">
    <property type="entry name" value="RETINOBLASTOMA-BINDING PROTEIN 5"/>
    <property type="match status" value="1"/>
</dbReference>
<reference evidence="6 7" key="1">
    <citation type="journal article" date="2020" name="J. Phycol.">
        <title>Comparative genome analysis reveals Cyanidiococcus gen. nov., a new extremophilic red algal genus sister to Cyanidioschyzon (Cyanidioschyzonaceae, Rhodophyta).</title>
        <authorList>
            <person name="Liu S.-L."/>
            <person name="Chiang Y.-R."/>
            <person name="Yoon H.S."/>
            <person name="Fu H.-Y."/>
        </authorList>
    </citation>
    <scope>NUCLEOTIDE SEQUENCE [LARGE SCALE GENOMIC DNA]</scope>
    <source>
        <strain evidence="6 7">THAL066</strain>
    </source>
</reference>
<dbReference type="PROSITE" id="PS00678">
    <property type="entry name" value="WD_REPEATS_1"/>
    <property type="match status" value="1"/>
</dbReference>
<dbReference type="PANTHER" id="PTHR44040">
    <property type="entry name" value="RETINOBLASTOMA-BINDING PROTEIN 5"/>
    <property type="match status" value="1"/>
</dbReference>
<evidence type="ECO:0000256" key="4">
    <source>
        <dbReference type="ARBA" id="ARBA00023242"/>
    </source>
</evidence>
<dbReference type="InterPro" id="IPR001680">
    <property type="entry name" value="WD40_rpt"/>
</dbReference>
<accession>A0A7J7ICM3</accession>
<sequence>MNRSLLDRLFPFVRAELPDQVEFWLDEHGLGRCFAFTPRYGNVLAVGLHDGTIALYDLVTRSLATKLHGHTSDVFSLNFIPRSTWLLSTSLDGSLRLWDVRRARCLLCVRFEAQLARAVPHPRFYQTRLCCVSQTGQPALLVRLPSAPGEYHVTECAAAWVLSAAADRTGLAGAQQDPDQAERCAAAAALVSASAPSEPDAGQSLTTHHRVGRTARLLNEQSERGVVELPATLAGSPNVPVAYLAADFDRSGNYVVAHAAEQAGRIQVYSIEHALDSATDPFGQVQLVESFALPSRAFVKQILFAERGDRLLVVCHDRVVRVFQWEPSQPSKLRLWRELKDRVSSIQWRWAVFASQDEFLVAGTAANADHRLYVWDLNANQLVKQLEGHPKEALSMLAYHANLHALLVLTYQSGSIQVYHKTVAENWSAYAPSFREVSENVEYVEAEDEFDFDPDGSSVYDRRRRKLYAPADEDAILVDITGSLEKVDAAHDVQSRAPSSSSSLEELYCLPVEIPPDLPPVASEASWLAEFRALRRERNT</sequence>
<dbReference type="PROSITE" id="PS50082">
    <property type="entry name" value="WD_REPEATS_2"/>
    <property type="match status" value="1"/>
</dbReference>
<keyword evidence="4" id="KW-0539">Nucleus</keyword>
<evidence type="ECO:0000256" key="3">
    <source>
        <dbReference type="ARBA" id="ARBA00022737"/>
    </source>
</evidence>